<protein>
    <submittedName>
        <fullName evidence="2">2-oxoglutarate (2OG) and Fe(II)-dependent oxygenase superfamily</fullName>
    </submittedName>
</protein>
<sequence>MAPGDPLPSFDLVPLVGLDLSDGVKSDAVRELCTGIADCLHETGCLIVRVPGVDEADNDAFLDLVESYFGQSDEAKMQDTRPQFSYQVGATPSGVETPRCLVDPDCQRTMADLPAGHKAAPVTGADVKWRYFWRVGPRPSDGKYKELNAEPVVPQGFPQWAAVMDSWGGKMLGAVQLVATAAAVGFGLEPDAITKLMAFGPHLLAPTGSDLAKHGALGTVLAGFHYDLNLLTIHGRSRFPGLHVWLRDGRRVPVRVPAGCLLLQAGRQLEWLTGGHVKAGWHEVVVTEATSEAAARASEAGRSLWRVSSTVFAHVASAQVLRPLGRFGGAGAAAAAYPPTEAGVQVQQELEAISLRKGGGGGGGGE</sequence>
<dbReference type="InterPro" id="IPR044861">
    <property type="entry name" value="IPNS-like_FE2OG_OXY"/>
</dbReference>
<dbReference type="Gene3D" id="2.60.120.330">
    <property type="entry name" value="B-lactam Antibiotic, Isopenicillin N Synthase, Chain"/>
    <property type="match status" value="1"/>
</dbReference>
<dbReference type="OrthoDB" id="10248513at2759"/>
<dbReference type="AlphaFoldDB" id="A0A2V0P8E6"/>
<feature type="domain" description="Isopenicillin N synthase-like Fe(2+) 2OG dioxygenase" evidence="1">
    <location>
        <begin position="223"/>
        <end position="314"/>
    </location>
</feature>
<dbReference type="SUPFAM" id="SSF51197">
    <property type="entry name" value="Clavaminate synthase-like"/>
    <property type="match status" value="1"/>
</dbReference>
<evidence type="ECO:0000313" key="2">
    <source>
        <dbReference type="EMBL" id="GBF95212.1"/>
    </source>
</evidence>
<organism evidence="2 3">
    <name type="scientific">Raphidocelis subcapitata</name>
    <dbReference type="NCBI Taxonomy" id="307507"/>
    <lineage>
        <taxon>Eukaryota</taxon>
        <taxon>Viridiplantae</taxon>
        <taxon>Chlorophyta</taxon>
        <taxon>core chlorophytes</taxon>
        <taxon>Chlorophyceae</taxon>
        <taxon>CS clade</taxon>
        <taxon>Sphaeropleales</taxon>
        <taxon>Selenastraceae</taxon>
        <taxon>Raphidocelis</taxon>
    </lineage>
</organism>
<dbReference type="Proteomes" id="UP000247498">
    <property type="component" value="Unassembled WGS sequence"/>
</dbReference>
<proteinExistence type="predicted"/>
<dbReference type="Pfam" id="PF03171">
    <property type="entry name" value="2OG-FeII_Oxy"/>
    <property type="match status" value="1"/>
</dbReference>
<gene>
    <name evidence="2" type="ORF">Rsub_07927</name>
</gene>
<reference evidence="2 3" key="1">
    <citation type="journal article" date="2018" name="Sci. Rep.">
        <title>Raphidocelis subcapitata (=Pseudokirchneriella subcapitata) provides an insight into genome evolution and environmental adaptations in the Sphaeropleales.</title>
        <authorList>
            <person name="Suzuki S."/>
            <person name="Yamaguchi H."/>
            <person name="Nakajima N."/>
            <person name="Kawachi M."/>
        </authorList>
    </citation>
    <scope>NUCLEOTIDE SEQUENCE [LARGE SCALE GENOMIC DNA]</scope>
    <source>
        <strain evidence="2 3">NIES-35</strain>
    </source>
</reference>
<evidence type="ECO:0000313" key="3">
    <source>
        <dbReference type="Proteomes" id="UP000247498"/>
    </source>
</evidence>
<name>A0A2V0P8E6_9CHLO</name>
<dbReference type="EMBL" id="BDRX01000061">
    <property type="protein sequence ID" value="GBF95212.1"/>
    <property type="molecule type" value="Genomic_DNA"/>
</dbReference>
<keyword evidence="3" id="KW-1185">Reference proteome</keyword>
<comment type="caution">
    <text evidence="2">The sequence shown here is derived from an EMBL/GenBank/DDBJ whole genome shotgun (WGS) entry which is preliminary data.</text>
</comment>
<dbReference type="InterPro" id="IPR027443">
    <property type="entry name" value="IPNS-like_sf"/>
</dbReference>
<dbReference type="STRING" id="307507.A0A2V0P8E6"/>
<evidence type="ECO:0000259" key="1">
    <source>
        <dbReference type="Pfam" id="PF03171"/>
    </source>
</evidence>
<dbReference type="InParanoid" id="A0A2V0P8E6"/>
<accession>A0A2V0P8E6</accession>
<dbReference type="FunCoup" id="A0A2V0P8E6">
    <property type="interactions" value="524"/>
</dbReference>